<evidence type="ECO:0000313" key="2">
    <source>
        <dbReference type="EMBL" id="CAF1567806.1"/>
    </source>
</evidence>
<dbReference type="AlphaFoldDB" id="A0A815Y8V4"/>
<comment type="caution">
    <text evidence="2">The sequence shown here is derived from an EMBL/GenBank/DDBJ whole genome shotgun (WGS) entry which is preliminary data.</text>
</comment>
<reference evidence="2" key="1">
    <citation type="submission" date="2021-02" db="EMBL/GenBank/DDBJ databases">
        <authorList>
            <person name="Nowell W R."/>
        </authorList>
    </citation>
    <scope>NUCLEOTIDE SEQUENCE</scope>
</reference>
<protein>
    <submittedName>
        <fullName evidence="2">Uncharacterized protein</fullName>
    </submittedName>
</protein>
<sequence>MITMYKWSIISLLFVIIKINCMDNICYYMVTKSDNNIDSCISDQCYKNIDPYSIMVTPNNCKTNLLYLSFSSYKNYS</sequence>
<evidence type="ECO:0000256" key="1">
    <source>
        <dbReference type="SAM" id="SignalP"/>
    </source>
</evidence>
<gene>
    <name evidence="2" type="ORF">SEV965_LOCUS39443</name>
</gene>
<feature type="signal peptide" evidence="1">
    <location>
        <begin position="1"/>
        <end position="21"/>
    </location>
</feature>
<proteinExistence type="predicted"/>
<name>A0A815Y8V4_9BILA</name>
<dbReference type="EMBL" id="CAJNOU010014149">
    <property type="protein sequence ID" value="CAF1567806.1"/>
    <property type="molecule type" value="Genomic_DNA"/>
</dbReference>
<keyword evidence="1" id="KW-0732">Signal</keyword>
<evidence type="ECO:0000313" key="3">
    <source>
        <dbReference type="Proteomes" id="UP000663889"/>
    </source>
</evidence>
<feature type="chain" id="PRO_5032501863" evidence="1">
    <location>
        <begin position="22"/>
        <end position="77"/>
    </location>
</feature>
<organism evidence="2 3">
    <name type="scientific">Rotaria sordida</name>
    <dbReference type="NCBI Taxonomy" id="392033"/>
    <lineage>
        <taxon>Eukaryota</taxon>
        <taxon>Metazoa</taxon>
        <taxon>Spiralia</taxon>
        <taxon>Gnathifera</taxon>
        <taxon>Rotifera</taxon>
        <taxon>Eurotatoria</taxon>
        <taxon>Bdelloidea</taxon>
        <taxon>Philodinida</taxon>
        <taxon>Philodinidae</taxon>
        <taxon>Rotaria</taxon>
    </lineage>
</organism>
<accession>A0A815Y8V4</accession>
<feature type="non-terminal residue" evidence="2">
    <location>
        <position position="77"/>
    </location>
</feature>
<dbReference type="Proteomes" id="UP000663889">
    <property type="component" value="Unassembled WGS sequence"/>
</dbReference>